<evidence type="ECO:0000313" key="2">
    <source>
        <dbReference type="Proteomes" id="UP000199352"/>
    </source>
</evidence>
<dbReference type="STRING" id="402600.SAMN05216188_13520"/>
<dbReference type="AlphaFoldDB" id="A0A1H9WJ97"/>
<dbReference type="EMBL" id="FOFR01000035">
    <property type="protein sequence ID" value="SES33809.1"/>
    <property type="molecule type" value="Genomic_DNA"/>
</dbReference>
<protein>
    <submittedName>
        <fullName evidence="1">Uncharacterized protein</fullName>
    </submittedName>
</protein>
<keyword evidence="2" id="KW-1185">Reference proteome</keyword>
<evidence type="ECO:0000313" key="1">
    <source>
        <dbReference type="EMBL" id="SES33809.1"/>
    </source>
</evidence>
<name>A0A1H9WJ97_9PSEU</name>
<proteinExistence type="predicted"/>
<reference evidence="2" key="1">
    <citation type="submission" date="2016-10" db="EMBL/GenBank/DDBJ databases">
        <authorList>
            <person name="Varghese N."/>
            <person name="Submissions S."/>
        </authorList>
    </citation>
    <scope>NUCLEOTIDE SEQUENCE [LARGE SCALE GENOMIC DNA]</scope>
    <source>
        <strain evidence="2">CGMCC 4.3525</strain>
    </source>
</reference>
<gene>
    <name evidence="1" type="ORF">SAMN05216188_13520</name>
</gene>
<dbReference type="Proteomes" id="UP000199352">
    <property type="component" value="Unassembled WGS sequence"/>
</dbReference>
<accession>A0A1H9WJ97</accession>
<dbReference type="OrthoDB" id="3661391at2"/>
<sequence>MWEPFGLGAARRVTVPECRQVLVPVPHLVAGTRLMDVLPLLAGDPRVQVVGTVPPESPPGTEEFLQAQGVRVIAWAYALRHRFDLVLAASRQGIDLLHGPIMVLPHGASAAKSRRLHGHGLDRASLTRAGRVVPDAIVLAHEDELALLADACPEAVPNAVLAGDVCLDRLRASLPFRARYRAAAGIDPGDTLVTISSTWSPGSTFGSRISLYRTLSRAGRTAAVLHPNIWQVHGVWQVRAWLADCPGLIIVPPQEGWRAVVVASDAVVGDHGSVTQYAGALGIPVVLAGTPPVRPGSFADRLARQAPRLDISAPVAAQARQVSLTISSRQGEAAAVLRRTMYRLLDLPEPARDCRAEPVPVHHV</sequence>
<dbReference type="SUPFAM" id="SSF53756">
    <property type="entry name" value="UDP-Glycosyltransferase/glycogen phosphorylase"/>
    <property type="match status" value="1"/>
</dbReference>
<dbReference type="RefSeq" id="WP_089961854.1">
    <property type="nucleotide sequence ID" value="NZ_FOFR01000035.1"/>
</dbReference>
<organism evidence="1 2">
    <name type="scientific">Lentzea xinjiangensis</name>
    <dbReference type="NCBI Taxonomy" id="402600"/>
    <lineage>
        <taxon>Bacteria</taxon>
        <taxon>Bacillati</taxon>
        <taxon>Actinomycetota</taxon>
        <taxon>Actinomycetes</taxon>
        <taxon>Pseudonocardiales</taxon>
        <taxon>Pseudonocardiaceae</taxon>
        <taxon>Lentzea</taxon>
    </lineage>
</organism>